<dbReference type="InterPro" id="IPR029058">
    <property type="entry name" value="AB_hydrolase_fold"/>
</dbReference>
<dbReference type="Gene3D" id="1.10.287.1060">
    <property type="entry name" value="ESAT-6-like"/>
    <property type="match status" value="1"/>
</dbReference>
<reference evidence="1 2" key="1">
    <citation type="submission" date="2023-10" db="EMBL/GenBank/DDBJ databases">
        <title>Y20.</title>
        <authorList>
            <person name="Zhang G."/>
            <person name="Ding Y."/>
        </authorList>
    </citation>
    <scope>NUCLEOTIDE SEQUENCE [LARGE SCALE GENOMIC DNA]</scope>
    <source>
        <strain evidence="1 2">Y20</strain>
    </source>
</reference>
<evidence type="ECO:0008006" key="3">
    <source>
        <dbReference type="Google" id="ProtNLM"/>
    </source>
</evidence>
<organism evidence="1 2">
    <name type="scientific">Microbacterium limosum</name>
    <dbReference type="NCBI Taxonomy" id="3079935"/>
    <lineage>
        <taxon>Bacteria</taxon>
        <taxon>Bacillati</taxon>
        <taxon>Actinomycetota</taxon>
        <taxon>Actinomycetes</taxon>
        <taxon>Micrococcales</taxon>
        <taxon>Microbacteriaceae</taxon>
        <taxon>Microbacterium</taxon>
    </lineage>
</organism>
<dbReference type="Proteomes" id="UP001329313">
    <property type="component" value="Chromosome"/>
</dbReference>
<dbReference type="AlphaFoldDB" id="A0AAU0MGK0"/>
<protein>
    <recommendedName>
        <fullName evidence="3">Alpha/beta hydrolase family protein</fullName>
    </recommendedName>
</protein>
<sequence length="457" mass="46798">MGDEITITSGAVVQVDTASLRRAAARVAVDAEGIRGAAERVARAGEALFDAWAVPEARGLAHRCGDAASRLSTAADRLDELGGDLRTAADTYELAELRAQWLSAGDAGDGSRTREGIEERIVVLARRLLGDEQIADADAAWHALARARIELAGRTPRSLEAQVGFVAALAGGIGGALWAGAAMAALRGAIALHTSARGTAAPRAVPPSPRAATVAPAWTAPARPPTGLAAAARRIPGGDAARVRVERYDLPGGRREWMVYVAGTQSAKLGGADPFDMRSNLQLYSGEGAASVDAVRAAMDAAGVAPGEAVHLATHSQGAMIGVALAGADPDVRTLITFGSPVPAEVAPDVLAIDVRHADDPVAALAGPAPVAAQGSSGSVQVSRVVDPLPHLGDATLPAHHMEAYVETARLVEASADPRLAEIERLWQRLGDAERVTRTDFSAARGSLSPASPSAAG</sequence>
<dbReference type="RefSeq" id="WP_330170711.1">
    <property type="nucleotide sequence ID" value="NZ_CP137080.1"/>
</dbReference>
<accession>A0AAU0MGK0</accession>
<keyword evidence="2" id="KW-1185">Reference proteome</keyword>
<gene>
    <name evidence="1" type="ORF">RYJ27_13010</name>
</gene>
<dbReference type="Gene3D" id="3.40.50.1820">
    <property type="entry name" value="alpha/beta hydrolase"/>
    <property type="match status" value="1"/>
</dbReference>
<evidence type="ECO:0000313" key="1">
    <source>
        <dbReference type="EMBL" id="WOQ69592.1"/>
    </source>
</evidence>
<evidence type="ECO:0000313" key="2">
    <source>
        <dbReference type="Proteomes" id="UP001329313"/>
    </source>
</evidence>
<dbReference type="EMBL" id="CP137080">
    <property type="protein sequence ID" value="WOQ69592.1"/>
    <property type="molecule type" value="Genomic_DNA"/>
</dbReference>
<dbReference type="SUPFAM" id="SSF53474">
    <property type="entry name" value="alpha/beta-Hydrolases"/>
    <property type="match status" value="1"/>
</dbReference>
<proteinExistence type="predicted"/>
<dbReference type="KEGG" id="mliy:RYJ27_13010"/>
<name>A0AAU0MGK0_9MICO</name>